<dbReference type="InterPro" id="IPR037923">
    <property type="entry name" value="HTH-like"/>
</dbReference>
<dbReference type="Proteomes" id="UP000824243">
    <property type="component" value="Unassembled WGS sequence"/>
</dbReference>
<dbReference type="AlphaFoldDB" id="A0A9D1VZR3"/>
<dbReference type="InterPro" id="IPR003313">
    <property type="entry name" value="AraC-bd"/>
</dbReference>
<dbReference type="InterPro" id="IPR018062">
    <property type="entry name" value="HTH_AraC-typ_CS"/>
</dbReference>
<evidence type="ECO:0000256" key="3">
    <source>
        <dbReference type="ARBA" id="ARBA00023163"/>
    </source>
</evidence>
<dbReference type="SMART" id="SM00342">
    <property type="entry name" value="HTH_ARAC"/>
    <property type="match status" value="1"/>
</dbReference>
<dbReference type="PANTHER" id="PTHR43280">
    <property type="entry name" value="ARAC-FAMILY TRANSCRIPTIONAL REGULATOR"/>
    <property type="match status" value="1"/>
</dbReference>
<dbReference type="InterPro" id="IPR020449">
    <property type="entry name" value="Tscrpt_reg_AraC-type_HTH"/>
</dbReference>
<organism evidence="5 6">
    <name type="scientific">Candidatus Mediterraneibacter caccavium</name>
    <dbReference type="NCBI Taxonomy" id="2838661"/>
    <lineage>
        <taxon>Bacteria</taxon>
        <taxon>Bacillati</taxon>
        <taxon>Bacillota</taxon>
        <taxon>Clostridia</taxon>
        <taxon>Lachnospirales</taxon>
        <taxon>Lachnospiraceae</taxon>
        <taxon>Mediterraneibacter</taxon>
    </lineage>
</organism>
<dbReference type="Gene3D" id="1.10.10.60">
    <property type="entry name" value="Homeodomain-like"/>
    <property type="match status" value="2"/>
</dbReference>
<dbReference type="InterPro" id="IPR014710">
    <property type="entry name" value="RmlC-like_jellyroll"/>
</dbReference>
<dbReference type="Pfam" id="PF12833">
    <property type="entry name" value="HTH_18"/>
    <property type="match status" value="1"/>
</dbReference>
<evidence type="ECO:0000259" key="4">
    <source>
        <dbReference type="PROSITE" id="PS01124"/>
    </source>
</evidence>
<dbReference type="PANTHER" id="PTHR43280:SF34">
    <property type="entry name" value="ARAC-FAMILY TRANSCRIPTIONAL REGULATOR"/>
    <property type="match status" value="1"/>
</dbReference>
<dbReference type="SUPFAM" id="SSF46689">
    <property type="entry name" value="Homeodomain-like"/>
    <property type="match status" value="2"/>
</dbReference>
<dbReference type="InterPro" id="IPR018060">
    <property type="entry name" value="HTH_AraC"/>
</dbReference>
<comment type="caution">
    <text evidence="5">The sequence shown here is derived from an EMBL/GenBank/DDBJ whole genome shotgun (WGS) entry which is preliminary data.</text>
</comment>
<evidence type="ECO:0000256" key="2">
    <source>
        <dbReference type="ARBA" id="ARBA00023125"/>
    </source>
</evidence>
<evidence type="ECO:0000313" key="6">
    <source>
        <dbReference type="Proteomes" id="UP000824243"/>
    </source>
</evidence>
<dbReference type="GO" id="GO:0003700">
    <property type="term" value="F:DNA-binding transcription factor activity"/>
    <property type="evidence" value="ECO:0007669"/>
    <property type="project" value="InterPro"/>
</dbReference>
<reference evidence="5" key="2">
    <citation type="submission" date="2021-04" db="EMBL/GenBank/DDBJ databases">
        <authorList>
            <person name="Gilroy R."/>
        </authorList>
    </citation>
    <scope>NUCLEOTIDE SEQUENCE</scope>
    <source>
        <strain evidence="5">ChiSjej5B23-15282</strain>
    </source>
</reference>
<feature type="domain" description="HTH araC/xylS-type" evidence="4">
    <location>
        <begin position="193"/>
        <end position="291"/>
    </location>
</feature>
<dbReference type="PROSITE" id="PS00041">
    <property type="entry name" value="HTH_ARAC_FAMILY_1"/>
    <property type="match status" value="1"/>
</dbReference>
<sequence>MNISEYQNYHETKSHTTADFPYNTYLCSIPRDFPGVPLHWHSEVELIVIKKGRGIVSSDFQKRTVTSGDIIVIRPGQLHSIEQYAGHVMEYENIIFRPDLLISGSDDLCAAKYITPFMEGKLPSEPYLTPALSWYQPASECIREIDLLCATRPEGYQLAVKGHLFLFFFLLISNRQKKETAPAPQTKSLEKMKTILKYVEEHYASHITIDDMAALTYYSKSHFMKFFKSHMGTGFIEYLNDYRLTMSERLLRSSDDPVTEIAEKCGFDNLSYFNRIFKRKYGQSPGRWRQNSSSERIANQPILSDKQIGRTDCIL</sequence>
<name>A0A9D1VZR3_9FIRM</name>
<protein>
    <submittedName>
        <fullName evidence="5">AraC family transcriptional regulator</fullName>
    </submittedName>
</protein>
<keyword evidence="2" id="KW-0238">DNA-binding</keyword>
<dbReference type="SUPFAM" id="SSF51215">
    <property type="entry name" value="Regulatory protein AraC"/>
    <property type="match status" value="1"/>
</dbReference>
<proteinExistence type="predicted"/>
<evidence type="ECO:0000256" key="1">
    <source>
        <dbReference type="ARBA" id="ARBA00023015"/>
    </source>
</evidence>
<dbReference type="EMBL" id="DXFA01000187">
    <property type="protein sequence ID" value="HIX49605.1"/>
    <property type="molecule type" value="Genomic_DNA"/>
</dbReference>
<keyword evidence="3" id="KW-0804">Transcription</keyword>
<evidence type="ECO:0000313" key="5">
    <source>
        <dbReference type="EMBL" id="HIX49605.1"/>
    </source>
</evidence>
<accession>A0A9D1VZR3</accession>
<dbReference type="PRINTS" id="PR00032">
    <property type="entry name" value="HTHARAC"/>
</dbReference>
<reference evidence="5" key="1">
    <citation type="journal article" date="2021" name="PeerJ">
        <title>Extensive microbial diversity within the chicken gut microbiome revealed by metagenomics and culture.</title>
        <authorList>
            <person name="Gilroy R."/>
            <person name="Ravi A."/>
            <person name="Getino M."/>
            <person name="Pursley I."/>
            <person name="Horton D.L."/>
            <person name="Alikhan N.F."/>
            <person name="Baker D."/>
            <person name="Gharbi K."/>
            <person name="Hall N."/>
            <person name="Watson M."/>
            <person name="Adriaenssens E.M."/>
            <person name="Foster-Nyarko E."/>
            <person name="Jarju S."/>
            <person name="Secka A."/>
            <person name="Antonio M."/>
            <person name="Oren A."/>
            <person name="Chaudhuri R.R."/>
            <person name="La Ragione R."/>
            <person name="Hildebrand F."/>
            <person name="Pallen M.J."/>
        </authorList>
    </citation>
    <scope>NUCLEOTIDE SEQUENCE</scope>
    <source>
        <strain evidence="5">ChiSjej5B23-15282</strain>
    </source>
</reference>
<keyword evidence="1" id="KW-0805">Transcription regulation</keyword>
<dbReference type="InterPro" id="IPR009057">
    <property type="entry name" value="Homeodomain-like_sf"/>
</dbReference>
<dbReference type="PROSITE" id="PS01124">
    <property type="entry name" value="HTH_ARAC_FAMILY_2"/>
    <property type="match status" value="1"/>
</dbReference>
<dbReference type="Gene3D" id="2.60.120.10">
    <property type="entry name" value="Jelly Rolls"/>
    <property type="match status" value="1"/>
</dbReference>
<dbReference type="Pfam" id="PF02311">
    <property type="entry name" value="AraC_binding"/>
    <property type="match status" value="1"/>
</dbReference>
<gene>
    <name evidence="5" type="ORF">H9981_11460</name>
</gene>
<dbReference type="GO" id="GO:0043565">
    <property type="term" value="F:sequence-specific DNA binding"/>
    <property type="evidence" value="ECO:0007669"/>
    <property type="project" value="InterPro"/>
</dbReference>